<proteinExistence type="predicted"/>
<dbReference type="Pfam" id="PF00172">
    <property type="entry name" value="Zn_clus"/>
    <property type="match status" value="1"/>
</dbReference>
<comment type="subcellular location">
    <subcellularLocation>
        <location evidence="1">Nucleus</location>
    </subcellularLocation>
</comment>
<evidence type="ECO:0000256" key="2">
    <source>
        <dbReference type="ARBA" id="ARBA00023242"/>
    </source>
</evidence>
<accession>A0A1Y1Y7C4</accession>
<dbReference type="InterPro" id="IPR001138">
    <property type="entry name" value="Zn2Cys6_DnaBD"/>
</dbReference>
<reference evidence="4 5" key="1">
    <citation type="submission" date="2016-07" db="EMBL/GenBank/DDBJ databases">
        <title>Pervasive Adenine N6-methylation of Active Genes in Fungi.</title>
        <authorList>
            <consortium name="DOE Joint Genome Institute"/>
            <person name="Mondo S.J."/>
            <person name="Dannebaum R.O."/>
            <person name="Kuo R.C."/>
            <person name="Labutti K."/>
            <person name="Haridas S."/>
            <person name="Kuo A."/>
            <person name="Salamov A."/>
            <person name="Ahrendt S.R."/>
            <person name="Lipzen A."/>
            <person name="Sullivan W."/>
            <person name="Andreopoulos W.B."/>
            <person name="Clum A."/>
            <person name="Lindquist E."/>
            <person name="Daum C."/>
            <person name="Ramamoorthy G.K."/>
            <person name="Gryganskyi A."/>
            <person name="Culley D."/>
            <person name="Magnuson J.K."/>
            <person name="James T.Y."/>
            <person name="O'Malley M.A."/>
            <person name="Stajich J.E."/>
            <person name="Spatafora J.W."/>
            <person name="Visel A."/>
            <person name="Grigoriev I.V."/>
        </authorList>
    </citation>
    <scope>NUCLEOTIDE SEQUENCE [LARGE SCALE GENOMIC DNA]</scope>
    <source>
        <strain evidence="4 5">CBS 115471</strain>
    </source>
</reference>
<dbReference type="InterPro" id="IPR036864">
    <property type="entry name" value="Zn2-C6_fun-type_DNA-bd_sf"/>
</dbReference>
<keyword evidence="2" id="KW-0539">Nucleus</keyword>
<gene>
    <name evidence="4" type="ORF">BCR34DRAFT_230542</name>
</gene>
<dbReference type="GO" id="GO:0005634">
    <property type="term" value="C:nucleus"/>
    <property type="evidence" value="ECO:0007669"/>
    <property type="project" value="UniProtKB-SubCell"/>
</dbReference>
<dbReference type="PANTHER" id="PTHR37534:SF39">
    <property type="entry name" value="TRANSCRIPTION FACTOR DOMAIN-CONTAINING PROTEIN"/>
    <property type="match status" value="1"/>
</dbReference>
<organism evidence="4 5">
    <name type="scientific">Clohesyomyces aquaticus</name>
    <dbReference type="NCBI Taxonomy" id="1231657"/>
    <lineage>
        <taxon>Eukaryota</taxon>
        <taxon>Fungi</taxon>
        <taxon>Dikarya</taxon>
        <taxon>Ascomycota</taxon>
        <taxon>Pezizomycotina</taxon>
        <taxon>Dothideomycetes</taxon>
        <taxon>Pleosporomycetidae</taxon>
        <taxon>Pleosporales</taxon>
        <taxon>Lindgomycetaceae</taxon>
        <taxon>Clohesyomyces</taxon>
    </lineage>
</organism>
<dbReference type="GO" id="GO:0000976">
    <property type="term" value="F:transcription cis-regulatory region binding"/>
    <property type="evidence" value="ECO:0007669"/>
    <property type="project" value="TreeGrafter"/>
</dbReference>
<dbReference type="PROSITE" id="PS00463">
    <property type="entry name" value="ZN2_CY6_FUNGAL_1"/>
    <property type="match status" value="1"/>
</dbReference>
<dbReference type="Gene3D" id="4.10.240.10">
    <property type="entry name" value="Zn(2)-C6 fungal-type DNA-binding domain"/>
    <property type="match status" value="1"/>
</dbReference>
<dbReference type="SUPFAM" id="SSF57701">
    <property type="entry name" value="Zn2/Cys6 DNA-binding domain"/>
    <property type="match status" value="1"/>
</dbReference>
<dbReference type="EMBL" id="MCFA01000328">
    <property type="protein sequence ID" value="ORX93795.1"/>
    <property type="molecule type" value="Genomic_DNA"/>
</dbReference>
<dbReference type="PROSITE" id="PS50048">
    <property type="entry name" value="ZN2_CY6_FUNGAL_2"/>
    <property type="match status" value="1"/>
</dbReference>
<name>A0A1Y1Y7C4_9PLEO</name>
<dbReference type="Proteomes" id="UP000193144">
    <property type="component" value="Unassembled WGS sequence"/>
</dbReference>
<dbReference type="GO" id="GO:0008270">
    <property type="term" value="F:zinc ion binding"/>
    <property type="evidence" value="ECO:0007669"/>
    <property type="project" value="InterPro"/>
</dbReference>
<evidence type="ECO:0000313" key="4">
    <source>
        <dbReference type="EMBL" id="ORX93795.1"/>
    </source>
</evidence>
<dbReference type="PANTHER" id="PTHR37534">
    <property type="entry name" value="TRANSCRIPTIONAL ACTIVATOR PROTEIN UGA3"/>
    <property type="match status" value="1"/>
</dbReference>
<dbReference type="STRING" id="1231657.A0A1Y1Y7C4"/>
<evidence type="ECO:0000259" key="3">
    <source>
        <dbReference type="PROSITE" id="PS50048"/>
    </source>
</evidence>
<evidence type="ECO:0000313" key="5">
    <source>
        <dbReference type="Proteomes" id="UP000193144"/>
    </source>
</evidence>
<feature type="domain" description="Zn(2)-C6 fungal-type" evidence="3">
    <location>
        <begin position="5"/>
        <end position="33"/>
    </location>
</feature>
<keyword evidence="5" id="KW-1185">Reference proteome</keyword>
<protein>
    <submittedName>
        <fullName evidence="4">Fungal-specific transcription factor domain-domain-containing protein</fullName>
    </submittedName>
</protein>
<sequence>MGVKGCWTCRERKVRCDAQRPTCGNCAKMRRECQGYGIQLSWPRDGDSKRAVVLRDVDARRRRQRGGDLAVVPVPPRARFVNVGAWDVALALAVELEKGIAPGEYARQHTARYLRSMSMSTSMQLPHPTYLPPAIMNKEESHLLGFFTESTSLMLGPTDAETLAHFILRIALSDPDSSDTTNPVLQAVFALASLQLHGSGSANAFRYKRRVVAEIASEATDWLDERALLKNLVATMLLYHYELGTLESSRRGTWVTFFCAVKRIINTSPAMDKLVRREYSVFLDWIYYHEALSEFTVRHWKIPYEGCGFAPMVRSAGALDGIGRQVEEGIGCPTEVLELLVHACRRAIVAPCPEMAYTAAELERATVLEQCISTAVGDFGPIPAPTTTPRNRRTMVSDLHRVACLIYVNRAVHRVSGTEFRHRRLVREGMLLLRELETCQSAWPLFIIGCEAVDDEQRLAILHVCERSRRDPRQRSSHVDSTGRLVEAVWNQRDLDEEGQVEYMAILDAVIGGLAFMPLFA</sequence>
<dbReference type="GO" id="GO:0045944">
    <property type="term" value="P:positive regulation of transcription by RNA polymerase II"/>
    <property type="evidence" value="ECO:0007669"/>
    <property type="project" value="TreeGrafter"/>
</dbReference>
<dbReference type="SMART" id="SM00066">
    <property type="entry name" value="GAL4"/>
    <property type="match status" value="1"/>
</dbReference>
<dbReference type="AlphaFoldDB" id="A0A1Y1Y7C4"/>
<dbReference type="CDD" id="cd00067">
    <property type="entry name" value="GAL4"/>
    <property type="match status" value="1"/>
</dbReference>
<dbReference type="GO" id="GO:0000981">
    <property type="term" value="F:DNA-binding transcription factor activity, RNA polymerase II-specific"/>
    <property type="evidence" value="ECO:0007669"/>
    <property type="project" value="InterPro"/>
</dbReference>
<evidence type="ECO:0000256" key="1">
    <source>
        <dbReference type="ARBA" id="ARBA00004123"/>
    </source>
</evidence>
<dbReference type="Pfam" id="PF11951">
    <property type="entry name" value="Fungal_trans_2"/>
    <property type="match status" value="1"/>
</dbReference>
<dbReference type="InterPro" id="IPR021858">
    <property type="entry name" value="Fun_TF"/>
</dbReference>
<comment type="caution">
    <text evidence="4">The sequence shown here is derived from an EMBL/GenBank/DDBJ whole genome shotgun (WGS) entry which is preliminary data.</text>
</comment>
<dbReference type="OrthoDB" id="5130013at2759"/>